<dbReference type="Proteomes" id="UP001266305">
    <property type="component" value="Unassembled WGS sequence"/>
</dbReference>
<accession>A0ABQ9U0C6</accession>
<proteinExistence type="predicted"/>
<dbReference type="EMBL" id="JASSZA010000017">
    <property type="protein sequence ID" value="KAK2090515.1"/>
    <property type="molecule type" value="Genomic_DNA"/>
</dbReference>
<comment type="caution">
    <text evidence="1">The sequence shown here is derived from an EMBL/GenBank/DDBJ whole genome shotgun (WGS) entry which is preliminary data.</text>
</comment>
<name>A0ABQ9U0C6_SAGOE</name>
<evidence type="ECO:0000313" key="2">
    <source>
        <dbReference type="Proteomes" id="UP001266305"/>
    </source>
</evidence>
<organism evidence="1 2">
    <name type="scientific">Saguinus oedipus</name>
    <name type="common">Cotton-top tamarin</name>
    <name type="synonym">Oedipomidas oedipus</name>
    <dbReference type="NCBI Taxonomy" id="9490"/>
    <lineage>
        <taxon>Eukaryota</taxon>
        <taxon>Metazoa</taxon>
        <taxon>Chordata</taxon>
        <taxon>Craniata</taxon>
        <taxon>Vertebrata</taxon>
        <taxon>Euteleostomi</taxon>
        <taxon>Mammalia</taxon>
        <taxon>Eutheria</taxon>
        <taxon>Euarchontoglires</taxon>
        <taxon>Primates</taxon>
        <taxon>Haplorrhini</taxon>
        <taxon>Platyrrhini</taxon>
        <taxon>Cebidae</taxon>
        <taxon>Callitrichinae</taxon>
        <taxon>Saguinus</taxon>
    </lineage>
</organism>
<reference evidence="1 2" key="1">
    <citation type="submission" date="2023-05" db="EMBL/GenBank/DDBJ databases">
        <title>B98-5 Cell Line De Novo Hybrid Assembly: An Optical Mapping Approach.</title>
        <authorList>
            <person name="Kananen K."/>
            <person name="Auerbach J.A."/>
            <person name="Kautto E."/>
            <person name="Blachly J.S."/>
        </authorList>
    </citation>
    <scope>NUCLEOTIDE SEQUENCE [LARGE SCALE GENOMIC DNA]</scope>
    <source>
        <strain evidence="1">B95-8</strain>
        <tissue evidence="1">Cell line</tissue>
    </source>
</reference>
<keyword evidence="2" id="KW-1185">Reference proteome</keyword>
<protein>
    <submittedName>
        <fullName evidence="1">Uncharacterized protein</fullName>
    </submittedName>
</protein>
<gene>
    <name evidence="1" type="ORF">P7K49_031771</name>
</gene>
<evidence type="ECO:0000313" key="1">
    <source>
        <dbReference type="EMBL" id="KAK2090515.1"/>
    </source>
</evidence>
<sequence length="76" mass="8265">MLSCHLFKHSTFTLGQPLLLCLNETAGGGRLVVSSHPGMKTDSITILVQEDEETEEGFHALLAVKVNLTLTSLLEQ</sequence>